<sequence length="18" mass="2152">MLFSTRVIKKHVLSCLYI</sequence>
<evidence type="ECO:0000313" key="1">
    <source>
        <dbReference type="EMBL" id="WMV15398.1"/>
    </source>
</evidence>
<dbReference type="AlphaFoldDB" id="A0AAF0TGQ3"/>
<keyword evidence="2" id="KW-1185">Reference proteome</keyword>
<accession>A0AAF0TGQ3</accession>
<dbReference type="Proteomes" id="UP001234989">
    <property type="component" value="Chromosome 2"/>
</dbReference>
<gene>
    <name evidence="1" type="ORF">MTR67_008783</name>
</gene>
<protein>
    <submittedName>
        <fullName evidence="1">Uncharacterized protein</fullName>
    </submittedName>
</protein>
<proteinExistence type="predicted"/>
<name>A0AAF0TGQ3_SOLVR</name>
<organism evidence="1 2">
    <name type="scientific">Solanum verrucosum</name>
    <dbReference type="NCBI Taxonomy" id="315347"/>
    <lineage>
        <taxon>Eukaryota</taxon>
        <taxon>Viridiplantae</taxon>
        <taxon>Streptophyta</taxon>
        <taxon>Embryophyta</taxon>
        <taxon>Tracheophyta</taxon>
        <taxon>Spermatophyta</taxon>
        <taxon>Magnoliopsida</taxon>
        <taxon>eudicotyledons</taxon>
        <taxon>Gunneridae</taxon>
        <taxon>Pentapetalae</taxon>
        <taxon>asterids</taxon>
        <taxon>lamiids</taxon>
        <taxon>Solanales</taxon>
        <taxon>Solanaceae</taxon>
        <taxon>Solanoideae</taxon>
        <taxon>Solaneae</taxon>
        <taxon>Solanum</taxon>
    </lineage>
</organism>
<evidence type="ECO:0000313" key="2">
    <source>
        <dbReference type="Proteomes" id="UP001234989"/>
    </source>
</evidence>
<reference evidence="1" key="1">
    <citation type="submission" date="2023-08" db="EMBL/GenBank/DDBJ databases">
        <title>A de novo genome assembly of Solanum verrucosum Schlechtendal, a Mexican diploid species geographically isolated from the other diploid A-genome species in potato relatives.</title>
        <authorList>
            <person name="Hosaka K."/>
        </authorList>
    </citation>
    <scope>NUCLEOTIDE SEQUENCE</scope>
    <source>
        <tissue evidence="1">Young leaves</tissue>
    </source>
</reference>
<dbReference type="EMBL" id="CP133613">
    <property type="protein sequence ID" value="WMV15398.1"/>
    <property type="molecule type" value="Genomic_DNA"/>
</dbReference>